<feature type="transmembrane region" description="Helical" evidence="10">
    <location>
        <begin position="24"/>
        <end position="44"/>
    </location>
</feature>
<dbReference type="NCBIfam" id="TIGR00797">
    <property type="entry name" value="matE"/>
    <property type="match status" value="1"/>
</dbReference>
<evidence type="ECO:0000256" key="9">
    <source>
        <dbReference type="ARBA" id="ARBA00031636"/>
    </source>
</evidence>
<dbReference type="Pfam" id="PF01554">
    <property type="entry name" value="MatE"/>
    <property type="match status" value="2"/>
</dbReference>
<dbReference type="GO" id="GO:0015297">
    <property type="term" value="F:antiporter activity"/>
    <property type="evidence" value="ECO:0007669"/>
    <property type="project" value="UniProtKB-KW"/>
</dbReference>
<keyword evidence="3" id="KW-0050">Antiport</keyword>
<feature type="transmembrane region" description="Helical" evidence="10">
    <location>
        <begin position="429"/>
        <end position="447"/>
    </location>
</feature>
<evidence type="ECO:0000256" key="3">
    <source>
        <dbReference type="ARBA" id="ARBA00022449"/>
    </source>
</evidence>
<feature type="transmembrane region" description="Helical" evidence="10">
    <location>
        <begin position="365"/>
        <end position="387"/>
    </location>
</feature>
<dbReference type="PANTHER" id="PTHR43298:SF2">
    <property type="entry name" value="FMN_FAD EXPORTER YEEO-RELATED"/>
    <property type="match status" value="1"/>
</dbReference>
<dbReference type="AlphaFoldDB" id="A0A0U5JCV9"/>
<feature type="transmembrane region" description="Helical" evidence="10">
    <location>
        <begin position="203"/>
        <end position="225"/>
    </location>
</feature>
<dbReference type="CDD" id="cd13133">
    <property type="entry name" value="MATE_like_7"/>
    <property type="match status" value="1"/>
</dbReference>
<keyword evidence="12" id="KW-1185">Reference proteome</keyword>
<keyword evidence="6 10" id="KW-1133">Transmembrane helix</keyword>
<dbReference type="InterPro" id="IPR050222">
    <property type="entry name" value="MATE_MdtK"/>
</dbReference>
<feature type="transmembrane region" description="Helical" evidence="10">
    <location>
        <begin position="105"/>
        <end position="127"/>
    </location>
</feature>
<feature type="transmembrane region" description="Helical" evidence="10">
    <location>
        <begin position="246"/>
        <end position="272"/>
    </location>
</feature>
<evidence type="ECO:0000256" key="4">
    <source>
        <dbReference type="ARBA" id="ARBA00022475"/>
    </source>
</evidence>
<keyword evidence="2" id="KW-0813">Transport</keyword>
<feature type="transmembrane region" description="Helical" evidence="10">
    <location>
        <begin position="327"/>
        <end position="345"/>
    </location>
</feature>
<evidence type="ECO:0000256" key="6">
    <source>
        <dbReference type="ARBA" id="ARBA00022989"/>
    </source>
</evidence>
<feature type="transmembrane region" description="Helical" evidence="10">
    <location>
        <begin position="139"/>
        <end position="161"/>
    </location>
</feature>
<dbReference type="PIRSF" id="PIRSF006603">
    <property type="entry name" value="DinF"/>
    <property type="match status" value="1"/>
</dbReference>
<proteinExistence type="predicted"/>
<evidence type="ECO:0000256" key="5">
    <source>
        <dbReference type="ARBA" id="ARBA00022692"/>
    </source>
</evidence>
<dbReference type="STRING" id="389348.PNK_1049"/>
<evidence type="ECO:0000256" key="1">
    <source>
        <dbReference type="ARBA" id="ARBA00004651"/>
    </source>
</evidence>
<keyword evidence="5 10" id="KW-0812">Transmembrane</keyword>
<dbReference type="KEGG" id="pnl:PNK_1049"/>
<organism evidence="11 12">
    <name type="scientific">Candidatus Protochlamydia naegleriophila</name>
    <dbReference type="NCBI Taxonomy" id="389348"/>
    <lineage>
        <taxon>Bacteria</taxon>
        <taxon>Pseudomonadati</taxon>
        <taxon>Chlamydiota</taxon>
        <taxon>Chlamydiia</taxon>
        <taxon>Parachlamydiales</taxon>
        <taxon>Parachlamydiaceae</taxon>
        <taxon>Candidatus Protochlamydia</taxon>
    </lineage>
</organism>
<dbReference type="GO" id="GO:0042910">
    <property type="term" value="F:xenobiotic transmembrane transporter activity"/>
    <property type="evidence" value="ECO:0007669"/>
    <property type="project" value="InterPro"/>
</dbReference>
<evidence type="ECO:0000256" key="8">
    <source>
        <dbReference type="ARBA" id="ARBA00023136"/>
    </source>
</evidence>
<dbReference type="PATRIC" id="fig|389348.3.peg.1157"/>
<feature type="transmembrane region" description="Helical" evidence="10">
    <location>
        <begin position="278"/>
        <end position="295"/>
    </location>
</feature>
<dbReference type="PANTHER" id="PTHR43298">
    <property type="entry name" value="MULTIDRUG RESISTANCE PROTEIN NORM-RELATED"/>
    <property type="match status" value="1"/>
</dbReference>
<evidence type="ECO:0000313" key="12">
    <source>
        <dbReference type="Proteomes" id="UP000069902"/>
    </source>
</evidence>
<protein>
    <recommendedName>
        <fullName evidence="9">Multidrug-efflux transporter</fullName>
    </recommendedName>
</protein>
<sequence>MSSPLTPDGPNKLTSHPPGSMRELWKISFPLMLSLMSVSLMLFLDRLFLSRYSLDALNASANGGVLVQFMQFWCISTVSIAEVFVGRYNGARKIEKLGQPVWQMIWLSLASVFWFVPLGLWAGPYFFHEDAHYLLEIDYFKYLMCFGPMAALSGALSAFYIGQGQVKFVTCVMGISNLINIGLDMVFIFGWEPIVPSMGIKGAALATGIAQTSQALILGCNFLNARNRKEKGTGRWHFNKRLFRKSLSIGLPNAVAHTLELMAWVIIFHLMTKLGSDYITVVTVAQSIFFLFTFMTEGVSKGATAIAANFFGSQQQDLVWKLLKSGLKLYLFVFLFLGLILVWNPDPLIRLFLAHDMVLSPATQSTLHAACFWVWLFFLFDGINWLLIGLLTAAGDTRFIMKVGGAGPWLVALLPIYLFVFKWGAPANITWMLIAFYGMASSAIYLWRFKSEKWKEVALA</sequence>
<dbReference type="GO" id="GO:0005886">
    <property type="term" value="C:plasma membrane"/>
    <property type="evidence" value="ECO:0007669"/>
    <property type="project" value="UniProtKB-SubCell"/>
</dbReference>
<name>A0A0U5JCV9_9BACT</name>
<keyword evidence="8 10" id="KW-0472">Membrane</keyword>
<dbReference type="GO" id="GO:0006811">
    <property type="term" value="P:monoatomic ion transport"/>
    <property type="evidence" value="ECO:0007669"/>
    <property type="project" value="UniProtKB-KW"/>
</dbReference>
<dbReference type="InParanoid" id="A0A0U5JCV9"/>
<dbReference type="EMBL" id="LN879502">
    <property type="protein sequence ID" value="CUI16666.1"/>
    <property type="molecule type" value="Genomic_DNA"/>
</dbReference>
<evidence type="ECO:0000256" key="7">
    <source>
        <dbReference type="ARBA" id="ARBA00023065"/>
    </source>
</evidence>
<dbReference type="RefSeq" id="WP_059060734.1">
    <property type="nucleotide sequence ID" value="NZ_LN879502.1"/>
</dbReference>
<dbReference type="FunCoup" id="A0A0U5JCV9">
    <property type="interactions" value="158"/>
</dbReference>
<evidence type="ECO:0000256" key="10">
    <source>
        <dbReference type="SAM" id="Phobius"/>
    </source>
</evidence>
<evidence type="ECO:0000313" key="11">
    <source>
        <dbReference type="EMBL" id="CUI16666.1"/>
    </source>
</evidence>
<comment type="subcellular location">
    <subcellularLocation>
        <location evidence="1">Cell membrane</location>
        <topology evidence="1">Multi-pass membrane protein</topology>
    </subcellularLocation>
</comment>
<dbReference type="Proteomes" id="UP000069902">
    <property type="component" value="Chromosome cPNK"/>
</dbReference>
<dbReference type="InterPro" id="IPR002528">
    <property type="entry name" value="MATE_fam"/>
</dbReference>
<feature type="transmembrane region" description="Helical" evidence="10">
    <location>
        <begin position="399"/>
        <end position="423"/>
    </location>
</feature>
<gene>
    <name evidence="11" type="ORF">PNK_1049</name>
</gene>
<keyword evidence="7" id="KW-0406">Ion transport</keyword>
<keyword evidence="4" id="KW-1003">Cell membrane</keyword>
<dbReference type="InterPro" id="IPR048279">
    <property type="entry name" value="MdtK-like"/>
</dbReference>
<feature type="transmembrane region" description="Helical" evidence="10">
    <location>
        <begin position="168"/>
        <end position="191"/>
    </location>
</feature>
<feature type="transmembrane region" description="Helical" evidence="10">
    <location>
        <begin position="64"/>
        <end position="85"/>
    </location>
</feature>
<accession>A0A0U5JCV9</accession>
<reference evidence="12" key="1">
    <citation type="submission" date="2015-09" db="EMBL/GenBank/DDBJ databases">
        <authorList>
            <person name="Bertelli C."/>
        </authorList>
    </citation>
    <scope>NUCLEOTIDE SEQUENCE [LARGE SCALE GENOMIC DNA]</scope>
    <source>
        <strain evidence="12">KNic</strain>
    </source>
</reference>
<evidence type="ECO:0000256" key="2">
    <source>
        <dbReference type="ARBA" id="ARBA00022448"/>
    </source>
</evidence>